<dbReference type="PANTHER" id="PTHR33167:SF4">
    <property type="entry name" value="TRANSCRIPTION FACTOR, PUTATIVE (DUF863)-RELATED"/>
    <property type="match status" value="1"/>
</dbReference>
<proteinExistence type="predicted"/>
<keyword evidence="3" id="KW-1185">Reference proteome</keyword>
<dbReference type="InterPro" id="IPR008581">
    <property type="entry name" value="DUF863_pln"/>
</dbReference>
<dbReference type="OMA" id="HWFAGIV"/>
<feature type="region of interest" description="Disordered" evidence="1">
    <location>
        <begin position="551"/>
        <end position="634"/>
    </location>
</feature>
<dbReference type="PANTHER" id="PTHR33167">
    <property type="entry name" value="TRANSCRIPTION FACTOR, PUTATIVE (DUF863)-RELATED"/>
    <property type="match status" value="1"/>
</dbReference>
<dbReference type="EMBL" id="CP093349">
    <property type="protein sequence ID" value="WOH10423.1"/>
    <property type="molecule type" value="Genomic_DNA"/>
</dbReference>
<protein>
    <submittedName>
        <fullName evidence="2">Uncharacterized protein</fullName>
    </submittedName>
</protein>
<sequence>MPESKSEMQFPSYLPVCSATKDLRASGSNRPLLDNDQVQTSGHSRTSHHNDQLQIAGDGYNNLYPPSNASQLQDHEKEMIRNIMLEQEATFKHQLSELHRVHGRQRELMDEIRMKRLTTNNIEGKTSKTNPIMFGGLSQSNQTCQVPNSSLVDPRYHWSSTIINFDDGKSMQAAPNTSIVASSLKDNVFLPCSSKEIRKRTFDLKLPGNEYIDREEERFRNGTVSGVSKVPDYAIKDLSAVCHLKDSKIPVCKDQLNPSEGNSSRTNFIPTITDLAGWNKTSLINQKGPLYSSSSLPLGTSIMAEPHLARSYAQMPNMVFQVQTKENARMQIGKDLEIHSEDLYLKKLSRQHEHTSSNHLMSPTKPFDTHASSSKNATLSIGNNSLNSICLSRNLTYNPRYQIDLNSYPIEDGSSQVEMEKRSMADINLEPPVSPQNKEASPPRGNSVEKQPADSVKLSEKDDKYQKDLALQAAEALVLISSNSAQCLKWFSEVVCYAENVLKEDETVQGRIAYSKHSELVADGFNNFAALTPVMEETKLGGYCSKSTGNKKRIAAATSSSPPKRKRTRRTKSQKTMQGDIQPHMTSPSMQEVPLENRTISWLRENESKARLGKKKSSKNEQKKGKKQNSEPTLQHLMCSYLKQQMADAKLDSLERRLPNWGRRNKRQTGHRRPASDHALRLAVLRLVA</sequence>
<dbReference type="Gramene" id="KZM88951">
    <property type="protein sequence ID" value="KZM88951"/>
    <property type="gene ID" value="DCAR_026026"/>
</dbReference>
<evidence type="ECO:0000313" key="3">
    <source>
        <dbReference type="Proteomes" id="UP000077755"/>
    </source>
</evidence>
<evidence type="ECO:0000313" key="2">
    <source>
        <dbReference type="EMBL" id="WOH10423.1"/>
    </source>
</evidence>
<name>A0A164UJ76_DAUCS</name>
<accession>A0A164UJ76</accession>
<feature type="region of interest" description="Disordered" evidence="1">
    <location>
        <begin position="354"/>
        <end position="375"/>
    </location>
</feature>
<feature type="compositionally biased region" description="Basic residues" evidence="1">
    <location>
        <begin position="563"/>
        <end position="573"/>
    </location>
</feature>
<gene>
    <name evidence="2" type="ORF">DCAR_0729892</name>
</gene>
<feature type="region of interest" description="Disordered" evidence="1">
    <location>
        <begin position="25"/>
        <end position="50"/>
    </location>
</feature>
<reference evidence="2" key="1">
    <citation type="journal article" date="2016" name="Nat. Genet.">
        <title>A high-quality carrot genome assembly provides new insights into carotenoid accumulation and asterid genome evolution.</title>
        <authorList>
            <person name="Iorizzo M."/>
            <person name="Ellison S."/>
            <person name="Senalik D."/>
            <person name="Zeng P."/>
            <person name="Satapoomin P."/>
            <person name="Huang J."/>
            <person name="Bowman M."/>
            <person name="Iovene M."/>
            <person name="Sanseverino W."/>
            <person name="Cavagnaro P."/>
            <person name="Yildiz M."/>
            <person name="Macko-Podgorni A."/>
            <person name="Moranska E."/>
            <person name="Grzebelus E."/>
            <person name="Grzebelus D."/>
            <person name="Ashrafi H."/>
            <person name="Zheng Z."/>
            <person name="Cheng S."/>
            <person name="Spooner D."/>
            <person name="Van Deynze A."/>
            <person name="Simon P."/>
        </authorList>
    </citation>
    <scope>NUCLEOTIDE SEQUENCE</scope>
    <source>
        <tissue evidence="2">Leaf</tissue>
    </source>
</reference>
<feature type="region of interest" description="Disordered" evidence="1">
    <location>
        <begin position="427"/>
        <end position="461"/>
    </location>
</feature>
<reference evidence="2" key="2">
    <citation type="submission" date="2022-03" db="EMBL/GenBank/DDBJ databases">
        <title>Draft title - Genomic analysis of global carrot germplasm unveils the trajectory of domestication and the origin of high carotenoid orange carrot.</title>
        <authorList>
            <person name="Iorizzo M."/>
            <person name="Ellison S."/>
            <person name="Senalik D."/>
            <person name="Macko-Podgorni A."/>
            <person name="Grzebelus D."/>
            <person name="Bostan H."/>
            <person name="Rolling W."/>
            <person name="Curaba J."/>
            <person name="Simon P."/>
        </authorList>
    </citation>
    <scope>NUCLEOTIDE SEQUENCE</scope>
    <source>
        <tissue evidence="2">Leaf</tissue>
    </source>
</reference>
<feature type="compositionally biased region" description="Basic residues" evidence="1">
    <location>
        <begin position="663"/>
        <end position="673"/>
    </location>
</feature>
<organism evidence="2 3">
    <name type="scientific">Daucus carota subsp. sativus</name>
    <name type="common">Carrot</name>
    <dbReference type="NCBI Taxonomy" id="79200"/>
    <lineage>
        <taxon>Eukaryota</taxon>
        <taxon>Viridiplantae</taxon>
        <taxon>Streptophyta</taxon>
        <taxon>Embryophyta</taxon>
        <taxon>Tracheophyta</taxon>
        <taxon>Spermatophyta</taxon>
        <taxon>Magnoliopsida</taxon>
        <taxon>eudicotyledons</taxon>
        <taxon>Gunneridae</taxon>
        <taxon>Pentapetalae</taxon>
        <taxon>asterids</taxon>
        <taxon>campanulids</taxon>
        <taxon>Apiales</taxon>
        <taxon>Apiaceae</taxon>
        <taxon>Apioideae</taxon>
        <taxon>Scandiceae</taxon>
        <taxon>Daucinae</taxon>
        <taxon>Daucus</taxon>
        <taxon>Daucus sect. Daucus</taxon>
    </lineage>
</organism>
<dbReference type="Pfam" id="PF05904">
    <property type="entry name" value="DUF863"/>
    <property type="match status" value="1"/>
</dbReference>
<feature type="region of interest" description="Disordered" evidence="1">
    <location>
        <begin position="658"/>
        <end position="677"/>
    </location>
</feature>
<dbReference type="Proteomes" id="UP000077755">
    <property type="component" value="Chromosome 7"/>
</dbReference>
<evidence type="ECO:0000256" key="1">
    <source>
        <dbReference type="SAM" id="MobiDB-lite"/>
    </source>
</evidence>
<dbReference type="AlphaFoldDB" id="A0A164UJ76"/>